<dbReference type="VEuPathDB" id="FungiDB:PV10_07523"/>
<feature type="compositionally biased region" description="Basic and acidic residues" evidence="9">
    <location>
        <begin position="70"/>
        <end position="140"/>
    </location>
</feature>
<dbReference type="OrthoDB" id="10266058at2759"/>
<dbReference type="PROSITE" id="PS50102">
    <property type="entry name" value="RRM"/>
    <property type="match status" value="3"/>
</dbReference>
<dbReference type="Proteomes" id="UP000054302">
    <property type="component" value="Unassembled WGS sequence"/>
</dbReference>
<dbReference type="GO" id="GO:0008380">
    <property type="term" value="P:RNA splicing"/>
    <property type="evidence" value="ECO:0007669"/>
    <property type="project" value="UniProtKB-KW"/>
</dbReference>
<dbReference type="FunFam" id="3.30.70.330:FF:000097">
    <property type="entry name" value="U2 snRNP auxiliary factor large subunit"/>
    <property type="match status" value="1"/>
</dbReference>
<feature type="domain" description="RRM" evidence="10">
    <location>
        <begin position="364"/>
        <end position="442"/>
    </location>
</feature>
<evidence type="ECO:0000256" key="9">
    <source>
        <dbReference type="SAM" id="MobiDB-lite"/>
    </source>
</evidence>
<comment type="function">
    <text evidence="8">Necessary for the splicing of pre-mRNA.</text>
</comment>
<dbReference type="GO" id="GO:0005634">
    <property type="term" value="C:nucleus"/>
    <property type="evidence" value="ECO:0007669"/>
    <property type="project" value="UniProtKB-SubCell"/>
</dbReference>
<dbReference type="InterPro" id="IPR012677">
    <property type="entry name" value="Nucleotide-bd_a/b_plait_sf"/>
</dbReference>
<keyword evidence="6 8" id="KW-0539">Nucleus</keyword>
<feature type="compositionally biased region" description="Basic residues" evidence="9">
    <location>
        <begin position="46"/>
        <end position="57"/>
    </location>
</feature>
<dbReference type="RefSeq" id="XP_016221766.1">
    <property type="nucleotide sequence ID" value="XM_016372434.1"/>
</dbReference>
<feature type="domain" description="RRM" evidence="10">
    <location>
        <begin position="243"/>
        <end position="339"/>
    </location>
</feature>
<comment type="subcellular location">
    <subcellularLocation>
        <location evidence="1 8">Nucleus</location>
    </subcellularLocation>
</comment>
<keyword evidence="5 8" id="KW-0508">mRNA splicing</keyword>
<comment type="similarity">
    <text evidence="8">Belongs to the splicing factor SR family.</text>
</comment>
<gene>
    <name evidence="11" type="ORF">PV10_07523</name>
</gene>
<dbReference type="AlphaFoldDB" id="A0A0D1Z5T2"/>
<dbReference type="GO" id="GO:0006397">
    <property type="term" value="P:mRNA processing"/>
    <property type="evidence" value="ECO:0007669"/>
    <property type="project" value="UniProtKB-KW"/>
</dbReference>
<name>A0A0D1Z5T2_EXOME</name>
<feature type="region of interest" description="Disordered" evidence="9">
    <location>
        <begin position="1"/>
        <end position="166"/>
    </location>
</feature>
<dbReference type="Pfam" id="PF00076">
    <property type="entry name" value="RRM_1"/>
    <property type="match status" value="3"/>
</dbReference>
<evidence type="ECO:0000256" key="2">
    <source>
        <dbReference type="ARBA" id="ARBA00022664"/>
    </source>
</evidence>
<dbReference type="GeneID" id="27325368"/>
<dbReference type="NCBIfam" id="TIGR01642">
    <property type="entry name" value="U2AF_lg"/>
    <property type="match status" value="1"/>
</dbReference>
<dbReference type="InterPro" id="IPR035979">
    <property type="entry name" value="RBD_domain_sf"/>
</dbReference>
<feature type="domain" description="RRM" evidence="10">
    <location>
        <begin position="472"/>
        <end position="563"/>
    </location>
</feature>
<evidence type="ECO:0000256" key="3">
    <source>
        <dbReference type="ARBA" id="ARBA00022737"/>
    </source>
</evidence>
<evidence type="ECO:0000259" key="10">
    <source>
        <dbReference type="PROSITE" id="PS50102"/>
    </source>
</evidence>
<dbReference type="CDD" id="cd12231">
    <property type="entry name" value="RRM2_U2AF65"/>
    <property type="match status" value="1"/>
</dbReference>
<dbReference type="SUPFAM" id="SSF54928">
    <property type="entry name" value="RNA-binding domain, RBD"/>
    <property type="match status" value="2"/>
</dbReference>
<protein>
    <recommendedName>
        <fullName evidence="8">Splicing factor U2AF subunit</fullName>
    </recommendedName>
    <alternativeName>
        <fullName evidence="8">U2 snRNP auxiliary factor large subunit</fullName>
    </alternativeName>
</protein>
<evidence type="ECO:0000256" key="6">
    <source>
        <dbReference type="ARBA" id="ARBA00023242"/>
    </source>
</evidence>
<dbReference type="EMBL" id="KN847524">
    <property type="protein sequence ID" value="KIV90192.1"/>
    <property type="molecule type" value="Genomic_DNA"/>
</dbReference>
<keyword evidence="4 7" id="KW-0694">RNA-binding</keyword>
<dbReference type="InterPro" id="IPR000504">
    <property type="entry name" value="RRM_dom"/>
</dbReference>
<evidence type="ECO:0000313" key="12">
    <source>
        <dbReference type="Proteomes" id="UP000054302"/>
    </source>
</evidence>
<sequence>MNGDNYSSRDGGHSRRHEKYDRDDRRDRDRGDRNRDRGDRGDRGDRRRSRSPHHRSSRRDYEQDTYSSSRDYRAREREDRYSSRRDDRDWDRGDRNPRRRDDDRPPRRDRDLFDDRRGGGGRDRDRGDRDRGGREDRDEFAAQARAGGGRKASPPPKKREPTPDLTDIVSILDRKRRLTQWDIKPPGYDNVTAEQAKMSGMFPLPGAPRQQQMDPSRLQAFMNQPANAAASTALKTSNSRQSKRLFVYNIPAAVTEDGLQQFFNLQLNGLNIVKGSDPCIQANIAEDRSFALVEFRQPSDATIALALDGITMEEHHNEVNGNGNGNADVKGLDIRRPKDYIVPTADDDAYTDGDVSSEVPDTANKISITNLPPYLTDEQVIELLKSFGDLKAFVLVKEEHAQESRGIAFCEYVDPSTTDIAVEGLNGMDLAENKIKVTRASIGATQVSGLEMGVNAMSMFAGTTSEGFEEGRVLQLLNMVTAEELVDNEDYEEIVEDVMEECSKYGKIIALKIPRPSGGSRQSAGVGKIYLKYEDAASAKKALQALAGRKFADRTVVTTYFDEASFDVSAW</sequence>
<dbReference type="InterPro" id="IPR006529">
    <property type="entry name" value="U2AF_lg"/>
</dbReference>
<keyword evidence="3" id="KW-0677">Repeat</keyword>
<dbReference type="GO" id="GO:0003723">
    <property type="term" value="F:RNA binding"/>
    <property type="evidence" value="ECO:0007669"/>
    <property type="project" value="UniProtKB-UniRule"/>
</dbReference>
<evidence type="ECO:0000256" key="1">
    <source>
        <dbReference type="ARBA" id="ARBA00004123"/>
    </source>
</evidence>
<keyword evidence="2 8" id="KW-0507">mRNA processing</keyword>
<proteinExistence type="inferred from homology"/>
<dbReference type="PANTHER" id="PTHR23139">
    <property type="entry name" value="RNA-BINDING PROTEIN"/>
    <property type="match status" value="1"/>
</dbReference>
<keyword evidence="12" id="KW-1185">Reference proteome</keyword>
<evidence type="ECO:0000256" key="5">
    <source>
        <dbReference type="ARBA" id="ARBA00023187"/>
    </source>
</evidence>
<dbReference type="SMART" id="SM00360">
    <property type="entry name" value="RRM"/>
    <property type="match status" value="3"/>
</dbReference>
<accession>A0A0D1Z5T2</accession>
<dbReference type="STRING" id="212818.A0A0D1Z5T2"/>
<reference evidence="11 12" key="1">
    <citation type="submission" date="2015-01" db="EMBL/GenBank/DDBJ databases">
        <title>The Genome Sequence of Exophiala mesophila CBS40295.</title>
        <authorList>
            <consortium name="The Broad Institute Genomics Platform"/>
            <person name="Cuomo C."/>
            <person name="de Hoog S."/>
            <person name="Gorbushina A."/>
            <person name="Stielow B."/>
            <person name="Teixiera M."/>
            <person name="Abouelleil A."/>
            <person name="Chapman S.B."/>
            <person name="Priest M."/>
            <person name="Young S.K."/>
            <person name="Wortman J."/>
            <person name="Nusbaum C."/>
            <person name="Birren B."/>
        </authorList>
    </citation>
    <scope>NUCLEOTIDE SEQUENCE [LARGE SCALE GENOMIC DNA]</scope>
    <source>
        <strain evidence="11 12">CBS 40295</strain>
    </source>
</reference>
<dbReference type="HOGENOM" id="CLU_021795_2_0_1"/>
<dbReference type="Gene3D" id="3.30.70.330">
    <property type="match status" value="3"/>
</dbReference>
<evidence type="ECO:0000256" key="8">
    <source>
        <dbReference type="RuleBase" id="RU364135"/>
    </source>
</evidence>
<evidence type="ECO:0000256" key="7">
    <source>
        <dbReference type="PROSITE-ProRule" id="PRU00176"/>
    </source>
</evidence>
<dbReference type="CDD" id="cd12232">
    <property type="entry name" value="RRM3_U2AF65"/>
    <property type="match status" value="1"/>
</dbReference>
<organism evidence="11 12">
    <name type="scientific">Exophiala mesophila</name>
    <name type="common">Black yeast-like fungus</name>
    <dbReference type="NCBI Taxonomy" id="212818"/>
    <lineage>
        <taxon>Eukaryota</taxon>
        <taxon>Fungi</taxon>
        <taxon>Dikarya</taxon>
        <taxon>Ascomycota</taxon>
        <taxon>Pezizomycotina</taxon>
        <taxon>Eurotiomycetes</taxon>
        <taxon>Chaetothyriomycetidae</taxon>
        <taxon>Chaetothyriales</taxon>
        <taxon>Herpotrichiellaceae</taxon>
        <taxon>Exophiala</taxon>
    </lineage>
</organism>
<evidence type="ECO:0000313" key="11">
    <source>
        <dbReference type="EMBL" id="KIV90192.1"/>
    </source>
</evidence>
<evidence type="ECO:0000256" key="4">
    <source>
        <dbReference type="ARBA" id="ARBA00022884"/>
    </source>
</evidence>
<feature type="compositionally biased region" description="Basic and acidic residues" evidence="9">
    <location>
        <begin position="10"/>
        <end position="45"/>
    </location>
</feature>
<dbReference type="OMA" id="MTQWDIK"/>